<dbReference type="InterPro" id="IPR003615">
    <property type="entry name" value="HNH_nuc"/>
</dbReference>
<accession>A0AAE8BHR7</accession>
<dbReference type="Proteomes" id="UP000827185">
    <property type="component" value="Segment"/>
</dbReference>
<reference evidence="2" key="1">
    <citation type="submission" date="2021-06" db="EMBL/GenBank/DDBJ databases">
        <title>Complete genome sequence of Stenotrophomonas maltophilia phage Paxi.</title>
        <authorList>
            <person name="Jeon E."/>
            <person name="Hudson A."/>
            <person name="Talcott A."/>
            <person name="Clark J."/>
            <person name="Liu M."/>
            <person name="Burrowes B."/>
        </authorList>
    </citation>
    <scope>NUCLEOTIDE SEQUENCE</scope>
</reference>
<feature type="domain" description="HNH nuclease" evidence="1">
    <location>
        <begin position="2"/>
        <end position="26"/>
    </location>
</feature>
<keyword evidence="2" id="KW-0378">Hydrolase</keyword>
<dbReference type="EMBL" id="MZ326856">
    <property type="protein sequence ID" value="QYW01794.1"/>
    <property type="molecule type" value="Genomic_DNA"/>
</dbReference>
<gene>
    <name evidence="2" type="ORF">CPT_Paxi_023</name>
</gene>
<keyword evidence="2" id="KW-0540">Nuclease</keyword>
<dbReference type="SUPFAM" id="SSF54060">
    <property type="entry name" value="His-Me finger endonucleases"/>
    <property type="match status" value="1"/>
</dbReference>
<protein>
    <submittedName>
        <fullName evidence="2">HNH endonuclease</fullName>
    </submittedName>
</protein>
<proteinExistence type="predicted"/>
<dbReference type="InterPro" id="IPR044925">
    <property type="entry name" value="His-Me_finger_sf"/>
</dbReference>
<dbReference type="InterPro" id="IPR044930">
    <property type="entry name" value="Homing_endonuclease_His-Me"/>
</dbReference>
<dbReference type="GO" id="GO:0004519">
    <property type="term" value="F:endonuclease activity"/>
    <property type="evidence" value="ECO:0007669"/>
    <property type="project" value="UniProtKB-KW"/>
</dbReference>
<organism evidence="2 3">
    <name type="scientific">Stenotrophomonas phage Paxi</name>
    <dbReference type="NCBI Taxonomy" id="2859653"/>
    <lineage>
        <taxon>Viruses</taxon>
        <taxon>Duplodnaviria</taxon>
        <taxon>Heunggongvirae</taxon>
        <taxon>Uroviricota</taxon>
        <taxon>Caudoviricetes</taxon>
        <taxon>Schitoviridae</taxon>
        <taxon>Pokkenvirus</taxon>
        <taxon>Pokkenvirus paxi</taxon>
    </lineage>
</organism>
<sequence length="34" mass="4170">MDHLCNQRKCCNPQHLELVTHLQNQRRRVKRAKD</sequence>
<keyword evidence="3" id="KW-1185">Reference proteome</keyword>
<evidence type="ECO:0000313" key="2">
    <source>
        <dbReference type="EMBL" id="QYW01794.1"/>
    </source>
</evidence>
<dbReference type="Pfam" id="PF13392">
    <property type="entry name" value="HNH_3"/>
    <property type="match status" value="1"/>
</dbReference>
<dbReference type="Gene3D" id="3.90.75.10">
    <property type="entry name" value="Homing Intron 3 (I-ppo) Encoded Endonuclease, Chain A"/>
    <property type="match status" value="1"/>
</dbReference>
<evidence type="ECO:0000259" key="1">
    <source>
        <dbReference type="Pfam" id="PF13392"/>
    </source>
</evidence>
<evidence type="ECO:0000313" key="3">
    <source>
        <dbReference type="Proteomes" id="UP000827185"/>
    </source>
</evidence>
<keyword evidence="2" id="KW-0255">Endonuclease</keyword>
<name>A0AAE8BHR7_9CAUD</name>